<feature type="transmembrane region" description="Helical" evidence="7">
    <location>
        <begin position="26"/>
        <end position="44"/>
    </location>
</feature>
<reference evidence="9 10" key="1">
    <citation type="submission" date="2021-03" db="EMBL/GenBank/DDBJ databases">
        <title>Sequencing the genomes of 1000 actinobacteria strains.</title>
        <authorList>
            <person name="Klenk H.-P."/>
        </authorList>
    </citation>
    <scope>NUCLEOTIDE SEQUENCE [LARGE SCALE GENOMIC DNA]</scope>
    <source>
        <strain evidence="9 10">DSM 45516</strain>
    </source>
</reference>
<comment type="similarity">
    <text evidence="2">Belongs to the EccE family.</text>
</comment>
<evidence type="ECO:0000256" key="3">
    <source>
        <dbReference type="ARBA" id="ARBA00022475"/>
    </source>
</evidence>
<evidence type="ECO:0000256" key="6">
    <source>
        <dbReference type="ARBA" id="ARBA00023136"/>
    </source>
</evidence>
<evidence type="ECO:0000256" key="4">
    <source>
        <dbReference type="ARBA" id="ARBA00022692"/>
    </source>
</evidence>
<dbReference type="InterPro" id="IPR050051">
    <property type="entry name" value="EccE_dom"/>
</dbReference>
<comment type="subcellular location">
    <subcellularLocation>
        <location evidence="1">Cell membrane</location>
    </subcellularLocation>
</comment>
<name>A0ABS4Q6R1_9NOCA</name>
<evidence type="ECO:0000256" key="1">
    <source>
        <dbReference type="ARBA" id="ARBA00004236"/>
    </source>
</evidence>
<sequence>MAASIESNTATGAGPRPLFGRISLQNLLVAQVIALIVGLVALLFGLDKWIALGIAVVSALIPLIPIAKRTMLDWIATWWRYLTKTDYQIGDTVDFRGPDDRSLGLYWDGSRVVTVVEVLPPRGGLTRISSSTVHASHLLPLPELAKCLNQHDILLSGIDIISHGHRSRAGTPAGKIYESLLGPLPATAHRAVWLAISFDAINCPEAAARRGGGTEGASRAVTIATQRIMRTLEDADCNARILTAPEIRKAVLQITAGFDPRNLTHRWRYAEIGNAVNIGAAVDPKRLGSDLLAQLWVAPSRGTTVAVRLRPGSSAETVSIGAAWRLTARELPERSKLKGMISMAGRHRDGLLAHMPLAAPGVDDTVPMTEYPIDVIGALHLPSSGCGQLIGSDEENQGVAVRIIGQGISTVYVAGELYLAQQLVFRALAVGERILIRTDRAHAWEQLVQTVGNPERLTIAVETHQSDAGFTATVVDGVLAPAPHAGVTTIYVTGDPMGWPATRPDLSIHQPGAIGNHVILRTGTAQVDLTLVSIPREATYIGHPRGRQRQMQGAGPGH</sequence>
<keyword evidence="3" id="KW-1003">Cell membrane</keyword>
<gene>
    <name evidence="9" type="ORF">BJ987_000267</name>
</gene>
<evidence type="ECO:0000313" key="9">
    <source>
        <dbReference type="EMBL" id="MBP2187366.1"/>
    </source>
</evidence>
<dbReference type="InterPro" id="IPR021368">
    <property type="entry name" value="T7SS_EccE"/>
</dbReference>
<evidence type="ECO:0000259" key="8">
    <source>
        <dbReference type="Pfam" id="PF11203"/>
    </source>
</evidence>
<dbReference type="RefSeq" id="WP_209883922.1">
    <property type="nucleotide sequence ID" value="NZ_JAGGMR010000001.1"/>
</dbReference>
<dbReference type="NCBIfam" id="TIGR03923">
    <property type="entry name" value="T7SS_EccE"/>
    <property type="match status" value="1"/>
</dbReference>
<dbReference type="Pfam" id="PF11203">
    <property type="entry name" value="EccE"/>
    <property type="match status" value="1"/>
</dbReference>
<accession>A0ABS4Q6R1</accession>
<dbReference type="EMBL" id="JAGGMR010000001">
    <property type="protein sequence ID" value="MBP2187366.1"/>
    <property type="molecule type" value="Genomic_DNA"/>
</dbReference>
<comment type="caution">
    <text evidence="9">The sequence shown here is derived from an EMBL/GenBank/DDBJ whole genome shotgun (WGS) entry which is preliminary data.</text>
</comment>
<proteinExistence type="inferred from homology"/>
<keyword evidence="4 7" id="KW-0812">Transmembrane</keyword>
<protein>
    <submittedName>
        <fullName evidence="9">Type VII secretion protein EccE</fullName>
    </submittedName>
</protein>
<organism evidence="9 10">
    <name type="scientific">Nocardia goodfellowii</name>
    <dbReference type="NCBI Taxonomy" id="882446"/>
    <lineage>
        <taxon>Bacteria</taxon>
        <taxon>Bacillati</taxon>
        <taxon>Actinomycetota</taxon>
        <taxon>Actinomycetes</taxon>
        <taxon>Mycobacteriales</taxon>
        <taxon>Nocardiaceae</taxon>
        <taxon>Nocardia</taxon>
    </lineage>
</organism>
<dbReference type="Proteomes" id="UP001519325">
    <property type="component" value="Unassembled WGS sequence"/>
</dbReference>
<feature type="domain" description="Type VII secretion system protein EccE" evidence="8">
    <location>
        <begin position="186"/>
        <end position="277"/>
    </location>
</feature>
<evidence type="ECO:0000256" key="7">
    <source>
        <dbReference type="SAM" id="Phobius"/>
    </source>
</evidence>
<evidence type="ECO:0000313" key="10">
    <source>
        <dbReference type="Proteomes" id="UP001519325"/>
    </source>
</evidence>
<feature type="transmembrane region" description="Helical" evidence="7">
    <location>
        <begin position="50"/>
        <end position="67"/>
    </location>
</feature>
<keyword evidence="5 7" id="KW-1133">Transmembrane helix</keyword>
<keyword evidence="6 7" id="KW-0472">Membrane</keyword>
<evidence type="ECO:0000256" key="2">
    <source>
        <dbReference type="ARBA" id="ARBA00007759"/>
    </source>
</evidence>
<keyword evidence="10" id="KW-1185">Reference proteome</keyword>
<evidence type="ECO:0000256" key="5">
    <source>
        <dbReference type="ARBA" id="ARBA00022989"/>
    </source>
</evidence>